<dbReference type="EC" id="7.1.1.-" evidence="5"/>
<dbReference type="Proteomes" id="UP001204376">
    <property type="component" value="Unassembled WGS sequence"/>
</dbReference>
<evidence type="ECO:0000313" key="8">
    <source>
        <dbReference type="Proteomes" id="UP001204376"/>
    </source>
</evidence>
<dbReference type="EMBL" id="JANHOH010000008">
    <property type="protein sequence ID" value="MCQ6960489.1"/>
    <property type="molecule type" value="Genomic_DNA"/>
</dbReference>
<feature type="transmembrane region" description="Helical" evidence="5">
    <location>
        <begin position="323"/>
        <end position="342"/>
    </location>
</feature>
<comment type="function">
    <text evidence="5">NDH-1 shuttles electrons from NADH, via FMN and iron-sulfur (Fe-S) centers, to quinones in the respiratory chain. The immediate electron acceptor for the enzyme in this species is believed to be ubiquinone. Couples the redox reaction to proton translocation (for every two electrons transferred, four hydrogen ions are translocated across the cytoplasmic membrane), and thus conserves the redox energy in a proton gradient. This subunit may bind ubiquinone.</text>
</comment>
<comment type="subcellular location">
    <subcellularLocation>
        <location evidence="5 6">Cell membrane</location>
        <topology evidence="5 6">Multi-pass membrane protein</topology>
    </subcellularLocation>
    <subcellularLocation>
        <location evidence="1">Membrane</location>
        <topology evidence="1">Multi-pass membrane protein</topology>
    </subcellularLocation>
</comment>
<feature type="transmembrane region" description="Helical" evidence="5">
    <location>
        <begin position="119"/>
        <end position="141"/>
    </location>
</feature>
<organism evidence="7 8">
    <name type="scientific">Mucilaginibacter aquariorum</name>
    <dbReference type="NCBI Taxonomy" id="2967225"/>
    <lineage>
        <taxon>Bacteria</taxon>
        <taxon>Pseudomonadati</taxon>
        <taxon>Bacteroidota</taxon>
        <taxon>Sphingobacteriia</taxon>
        <taxon>Sphingobacteriales</taxon>
        <taxon>Sphingobacteriaceae</taxon>
        <taxon>Mucilaginibacter</taxon>
    </lineage>
</organism>
<comment type="similarity">
    <text evidence="5 6">Belongs to the complex I subunit 1 family.</text>
</comment>
<proteinExistence type="inferred from homology"/>
<keyword evidence="5" id="KW-1278">Translocase</keyword>
<keyword evidence="7" id="KW-0560">Oxidoreductase</keyword>
<dbReference type="PANTHER" id="PTHR11432:SF3">
    <property type="entry name" value="NADH-UBIQUINONE OXIDOREDUCTASE CHAIN 1"/>
    <property type="match status" value="1"/>
</dbReference>
<evidence type="ECO:0000256" key="3">
    <source>
        <dbReference type="ARBA" id="ARBA00022989"/>
    </source>
</evidence>
<feature type="transmembrane region" description="Helical" evidence="5">
    <location>
        <begin position="190"/>
        <end position="210"/>
    </location>
</feature>
<dbReference type="PANTHER" id="PTHR11432">
    <property type="entry name" value="NADH DEHYDROGENASE SUBUNIT 1"/>
    <property type="match status" value="1"/>
</dbReference>
<dbReference type="GO" id="GO:0016491">
    <property type="term" value="F:oxidoreductase activity"/>
    <property type="evidence" value="ECO:0007669"/>
    <property type="project" value="UniProtKB-KW"/>
</dbReference>
<feature type="transmembrane region" description="Helical" evidence="5">
    <location>
        <begin position="281"/>
        <end position="303"/>
    </location>
</feature>
<evidence type="ECO:0000256" key="1">
    <source>
        <dbReference type="ARBA" id="ARBA00004141"/>
    </source>
</evidence>
<feature type="transmembrane region" description="Helical" evidence="5">
    <location>
        <begin position="6"/>
        <end position="26"/>
    </location>
</feature>
<evidence type="ECO:0000313" key="7">
    <source>
        <dbReference type="EMBL" id="MCQ6960489.1"/>
    </source>
</evidence>
<keyword evidence="3 5" id="KW-1133">Transmembrane helix</keyword>
<dbReference type="PROSITE" id="PS00668">
    <property type="entry name" value="COMPLEX1_ND1_2"/>
    <property type="match status" value="1"/>
</dbReference>
<dbReference type="Pfam" id="PF00146">
    <property type="entry name" value="NADHdh"/>
    <property type="match status" value="1"/>
</dbReference>
<protein>
    <recommendedName>
        <fullName evidence="5">NADH-quinone oxidoreductase subunit H</fullName>
        <ecNumber evidence="5">7.1.1.-</ecNumber>
    </recommendedName>
    <alternativeName>
        <fullName evidence="5">NADH dehydrogenase I subunit H</fullName>
    </alternativeName>
    <alternativeName>
        <fullName evidence="5">NDH-1 subunit H</fullName>
    </alternativeName>
</protein>
<feature type="transmembrane region" description="Helical" evidence="5">
    <location>
        <begin position="76"/>
        <end position="99"/>
    </location>
</feature>
<evidence type="ECO:0000256" key="6">
    <source>
        <dbReference type="RuleBase" id="RU000471"/>
    </source>
</evidence>
<keyword evidence="2 5" id="KW-0812">Transmembrane</keyword>
<comment type="subunit">
    <text evidence="5">NDH-1 is composed of 14 different subunits. Subunits NuoA, H, J, K, L, M, N constitute the membrane sector of the complex.</text>
</comment>
<reference evidence="7 8" key="1">
    <citation type="submission" date="2022-07" db="EMBL/GenBank/DDBJ databases">
        <title>Mucilaginibacter sp. JC4.</title>
        <authorList>
            <person name="Le V."/>
            <person name="Ko S.-R."/>
            <person name="Ahn C.-Y."/>
            <person name="Oh H.-M."/>
        </authorList>
    </citation>
    <scope>NUCLEOTIDE SEQUENCE [LARGE SCALE GENOMIC DNA]</scope>
    <source>
        <strain evidence="7 8">JC4</strain>
    </source>
</reference>
<dbReference type="NCBIfam" id="NF004741">
    <property type="entry name" value="PRK06076.1-2"/>
    <property type="match status" value="1"/>
</dbReference>
<feature type="transmembrane region" description="Helical" evidence="5">
    <location>
        <begin position="162"/>
        <end position="184"/>
    </location>
</feature>
<keyword evidence="5" id="KW-0874">Quinone</keyword>
<name>A0ABT1T798_9SPHI</name>
<comment type="catalytic activity">
    <reaction evidence="5">
        <text>a quinone + NADH + 5 H(+)(in) = a quinol + NAD(+) + 4 H(+)(out)</text>
        <dbReference type="Rhea" id="RHEA:57888"/>
        <dbReference type="ChEBI" id="CHEBI:15378"/>
        <dbReference type="ChEBI" id="CHEBI:24646"/>
        <dbReference type="ChEBI" id="CHEBI:57540"/>
        <dbReference type="ChEBI" id="CHEBI:57945"/>
        <dbReference type="ChEBI" id="CHEBI:132124"/>
    </reaction>
</comment>
<comment type="caution">
    <text evidence="7">The sequence shown here is derived from an EMBL/GenBank/DDBJ whole genome shotgun (WGS) entry which is preliminary data.</text>
</comment>
<evidence type="ECO:0000256" key="5">
    <source>
        <dbReference type="HAMAP-Rule" id="MF_01350"/>
    </source>
</evidence>
<dbReference type="HAMAP" id="MF_01350">
    <property type="entry name" value="NDH1_NuoH"/>
    <property type="match status" value="1"/>
</dbReference>
<keyword evidence="4 5" id="KW-0472">Membrane</keyword>
<sequence>MELADIAIKFGLIIIIFLISLVVAMYSTYAERKIAAFFQDRVGPNRAGPFGILQPLADGAKMFMKEEIIPTNATPFLFIVGPSLAILTACIGSAVIPWGQNLVIGGRTIPLQVTDINVGILYIFGVVSLGVYGVMIGGWASNNKYSLLGAIRAASQNISYEISMGLSIIALLMVTGTLSLGEIAQQQHGWHWNVLYQPVGFLLFMICAFAETNRTPFDLPECETELVGGYHTEYSSMKLGFYLFAEYINMFISSAVMATLYWGGYNYPGMDWVTAHTGPAIGPLIGTAVFFAKIFLFIFFFMWVRWTIPRFRYDQLMDLGWKVLIPLAIANIVVTGIVITFFS</sequence>
<evidence type="ECO:0000256" key="2">
    <source>
        <dbReference type="ARBA" id="ARBA00022692"/>
    </source>
</evidence>
<gene>
    <name evidence="5 7" type="primary">nuoH</name>
    <name evidence="7" type="ORF">NPE20_21095</name>
</gene>
<keyword evidence="5" id="KW-0830">Ubiquinone</keyword>
<evidence type="ECO:0000256" key="4">
    <source>
        <dbReference type="ARBA" id="ARBA00023136"/>
    </source>
</evidence>
<keyword evidence="5" id="KW-1003">Cell membrane</keyword>
<keyword evidence="8" id="KW-1185">Reference proteome</keyword>
<dbReference type="InterPro" id="IPR018086">
    <property type="entry name" value="NADH_UbQ_OxRdtase_su1_CS"/>
</dbReference>
<keyword evidence="5 6" id="KW-0520">NAD</keyword>
<dbReference type="InterPro" id="IPR001694">
    <property type="entry name" value="NADH_UbQ_OxRdtase_su1/FPO"/>
</dbReference>
<dbReference type="RefSeq" id="WP_256540673.1">
    <property type="nucleotide sequence ID" value="NZ_JANHOH010000008.1"/>
</dbReference>
<dbReference type="PROSITE" id="PS00667">
    <property type="entry name" value="COMPLEX1_ND1_1"/>
    <property type="match status" value="1"/>
</dbReference>
<feature type="transmembrane region" description="Helical" evidence="5">
    <location>
        <begin position="239"/>
        <end position="261"/>
    </location>
</feature>
<accession>A0ABT1T798</accession>